<dbReference type="Proteomes" id="UP000812966">
    <property type="component" value="Unassembled WGS sequence"/>
</dbReference>
<sequence>MISLHLLASALLAASAQAATGYIDLSASGGVPDGKASGILYGVPNGPAYTPNPVPAVPWNLFKGAGINLMRAGGAQVPAPGWSSGDIKNYEQRFESAKQNYFDTMANGVKTFVLLPADMWGADSVTKTPVYPCDNGDCTYYGQFLDRVIADLKANNMLKGMQIDVWNEPDVPLFWDRSQDQYFQMWDYAFQKYRTAFPSSSGVTISGPAYTGPPNEGNSWWTKWADHMKNKPAVYPDVITYHQLLGRQDSFNDPFESKRVLDIIQSKNNLPRKLVQVNEYAGSDEQSPAYSAWFIGRFERTGQQGLRANWGYGRNLHNDFARLVAGVEAGSPYTLGDWHVYNYYTQVQKGSITRAGADDVLWDLFVTQNRGAKQVNALVGSRGQGTPWNSPDFPITMSSVSTVFGAATKVRAVIKEIPFNNAGRVDAPTVVSNATYNVVNNRVVLPIYSRVDNAYTIDVYAA</sequence>
<comment type="caution">
    <text evidence="2">The sequence shown here is derived from an EMBL/GenBank/DDBJ whole genome shotgun (WGS) entry which is preliminary data.</text>
</comment>
<gene>
    <name evidence="2" type="ORF">FFLO_06899</name>
</gene>
<reference evidence="2" key="1">
    <citation type="submission" date="2020-04" db="EMBL/GenBank/DDBJ databases">
        <title>Analysis of mating type loci in Filobasidium floriforme.</title>
        <authorList>
            <person name="Nowrousian M."/>
        </authorList>
    </citation>
    <scope>NUCLEOTIDE SEQUENCE</scope>
    <source>
        <strain evidence="2">CBS 6242</strain>
    </source>
</reference>
<organism evidence="2 3">
    <name type="scientific">Filobasidium floriforme</name>
    <dbReference type="NCBI Taxonomy" id="5210"/>
    <lineage>
        <taxon>Eukaryota</taxon>
        <taxon>Fungi</taxon>
        <taxon>Dikarya</taxon>
        <taxon>Basidiomycota</taxon>
        <taxon>Agaricomycotina</taxon>
        <taxon>Tremellomycetes</taxon>
        <taxon>Filobasidiales</taxon>
        <taxon>Filobasidiaceae</taxon>
        <taxon>Filobasidium</taxon>
    </lineage>
</organism>
<evidence type="ECO:0000313" key="2">
    <source>
        <dbReference type="EMBL" id="KAG7527473.1"/>
    </source>
</evidence>
<evidence type="ECO:0000256" key="1">
    <source>
        <dbReference type="SAM" id="SignalP"/>
    </source>
</evidence>
<accession>A0A8K0JE06</accession>
<dbReference type="InterPro" id="IPR017853">
    <property type="entry name" value="GH"/>
</dbReference>
<protein>
    <recommendedName>
        <fullName evidence="4">Beta-xylosidase</fullName>
    </recommendedName>
</protein>
<keyword evidence="3" id="KW-1185">Reference proteome</keyword>
<name>A0A8K0JE06_9TREE</name>
<proteinExistence type="predicted"/>
<keyword evidence="1" id="KW-0732">Signal</keyword>
<dbReference type="Gene3D" id="3.20.20.80">
    <property type="entry name" value="Glycosidases"/>
    <property type="match status" value="1"/>
</dbReference>
<dbReference type="EMBL" id="JABELV010000281">
    <property type="protein sequence ID" value="KAG7527473.1"/>
    <property type="molecule type" value="Genomic_DNA"/>
</dbReference>
<feature type="signal peptide" evidence="1">
    <location>
        <begin position="1"/>
        <end position="18"/>
    </location>
</feature>
<dbReference type="AlphaFoldDB" id="A0A8K0JE06"/>
<feature type="chain" id="PRO_5035427865" description="Beta-xylosidase" evidence="1">
    <location>
        <begin position="19"/>
        <end position="462"/>
    </location>
</feature>
<dbReference type="SUPFAM" id="SSF51445">
    <property type="entry name" value="(Trans)glycosidases"/>
    <property type="match status" value="1"/>
</dbReference>
<evidence type="ECO:0000313" key="3">
    <source>
        <dbReference type="Proteomes" id="UP000812966"/>
    </source>
</evidence>
<evidence type="ECO:0008006" key="4">
    <source>
        <dbReference type="Google" id="ProtNLM"/>
    </source>
</evidence>